<dbReference type="Proteomes" id="UP001320898">
    <property type="component" value="Unassembled WGS sequence"/>
</dbReference>
<dbReference type="Pfam" id="PF13426">
    <property type="entry name" value="PAS_9"/>
    <property type="match status" value="1"/>
</dbReference>
<evidence type="ECO:0000313" key="15">
    <source>
        <dbReference type="Proteomes" id="UP001320898"/>
    </source>
</evidence>
<dbReference type="InterPro" id="IPR035965">
    <property type="entry name" value="PAS-like_dom_sf"/>
</dbReference>
<keyword evidence="3 9" id="KW-0597">Phosphoprotein</keyword>
<dbReference type="InterPro" id="IPR003661">
    <property type="entry name" value="HisK_dim/P_dom"/>
</dbReference>
<evidence type="ECO:0000313" key="14">
    <source>
        <dbReference type="EMBL" id="MCT8971909.1"/>
    </source>
</evidence>
<dbReference type="InterPro" id="IPR000014">
    <property type="entry name" value="PAS"/>
</dbReference>
<dbReference type="SUPFAM" id="SSF55785">
    <property type="entry name" value="PYP-like sensor domain (PAS domain)"/>
    <property type="match status" value="3"/>
</dbReference>
<evidence type="ECO:0000259" key="12">
    <source>
        <dbReference type="PROSITE" id="PS50112"/>
    </source>
</evidence>
<name>A0AAW5QYC3_9HYPH</name>
<keyword evidence="15" id="KW-1185">Reference proteome</keyword>
<dbReference type="GO" id="GO:0006355">
    <property type="term" value="P:regulation of DNA-templated transcription"/>
    <property type="evidence" value="ECO:0007669"/>
    <property type="project" value="InterPro"/>
</dbReference>
<gene>
    <name evidence="14" type="ORF">MUB46_08600</name>
</gene>
<evidence type="ECO:0000256" key="7">
    <source>
        <dbReference type="ARBA" id="ARBA00022840"/>
    </source>
</evidence>
<dbReference type="InterPro" id="IPR001789">
    <property type="entry name" value="Sig_transdc_resp-reg_receiver"/>
</dbReference>
<dbReference type="PRINTS" id="PR00344">
    <property type="entry name" value="BCTRLSENSOR"/>
</dbReference>
<organism evidence="14 15">
    <name type="scientific">Microbaculum marinisediminis</name>
    <dbReference type="NCBI Taxonomy" id="2931392"/>
    <lineage>
        <taxon>Bacteria</taxon>
        <taxon>Pseudomonadati</taxon>
        <taxon>Pseudomonadota</taxon>
        <taxon>Alphaproteobacteria</taxon>
        <taxon>Hyphomicrobiales</taxon>
        <taxon>Tepidamorphaceae</taxon>
        <taxon>Microbaculum</taxon>
    </lineage>
</organism>
<keyword evidence="8" id="KW-0902">Two-component regulatory system</keyword>
<dbReference type="SUPFAM" id="SSF55874">
    <property type="entry name" value="ATPase domain of HSP90 chaperone/DNA topoisomerase II/histidine kinase"/>
    <property type="match status" value="1"/>
</dbReference>
<dbReference type="InterPro" id="IPR013767">
    <property type="entry name" value="PAS_fold"/>
</dbReference>
<dbReference type="PANTHER" id="PTHR43065:SF10">
    <property type="entry name" value="PEROXIDE STRESS-ACTIVATED HISTIDINE KINASE MAK3"/>
    <property type="match status" value="1"/>
</dbReference>
<dbReference type="EMBL" id="JALIDZ010000003">
    <property type="protein sequence ID" value="MCT8971909.1"/>
    <property type="molecule type" value="Genomic_DNA"/>
</dbReference>
<dbReference type="GO" id="GO:0005524">
    <property type="term" value="F:ATP binding"/>
    <property type="evidence" value="ECO:0007669"/>
    <property type="project" value="UniProtKB-KW"/>
</dbReference>
<dbReference type="NCBIfam" id="TIGR00229">
    <property type="entry name" value="sensory_box"/>
    <property type="match status" value="1"/>
</dbReference>
<dbReference type="SMART" id="SM00388">
    <property type="entry name" value="HisKA"/>
    <property type="match status" value="1"/>
</dbReference>
<dbReference type="RefSeq" id="WP_261615472.1">
    <property type="nucleotide sequence ID" value="NZ_JALIDZ010000003.1"/>
</dbReference>
<feature type="domain" description="Response regulatory" evidence="11">
    <location>
        <begin position="642"/>
        <end position="758"/>
    </location>
</feature>
<feature type="modified residue" description="4-aspartylphosphate" evidence="9">
    <location>
        <position position="691"/>
    </location>
</feature>
<dbReference type="SMART" id="SM00387">
    <property type="entry name" value="HATPase_c"/>
    <property type="match status" value="1"/>
</dbReference>
<dbReference type="PROSITE" id="PS50109">
    <property type="entry name" value="HIS_KIN"/>
    <property type="match status" value="1"/>
</dbReference>
<evidence type="ECO:0000256" key="5">
    <source>
        <dbReference type="ARBA" id="ARBA00022741"/>
    </source>
</evidence>
<proteinExistence type="predicted"/>
<dbReference type="SMART" id="SM00448">
    <property type="entry name" value="REC"/>
    <property type="match status" value="1"/>
</dbReference>
<sequence>MALDEDDKTATGAPDRIEDAFQLILENCPVPVVAARISDGAVLYQTPAMAAMLRLAPGDPPLKVEDFAIDRDERAECLRLIREHGSVDDFRMHFRRSDGSRFVGSMSARFVEIGGETVIVSNLIDLTTAFEREAEFRRVNETLEDAIEALDDGFVLYDANDRLVTCNSRYREFHSDSADLLVPGAHWPEVTRIRAERGFFVDAIGRVDEWMAEQMGQRGIALREEFPSKEGRWFEYSHRPTRQGGFVSVWNEITERKQMELALRQREEHFRSIVEGHPLPVWMVDLATSEILYESPSAAELFGRAWPSDQRAYTVDHFVDPADRDRLIAELRKSGELYDVELRVRKVDGTVFWASLNDRIIEYEGREVSILSFIDLTARRETAAEAARQREILHQSEKLSALGELLSSVAHELNNPLSVLIGQAVMLQEHASDPDTAVRAEKIGTAADRCARIVKTFLAMARQTSEETAPVDVNVLIEQALEFAAYSLRTTGVDITLRLADDLPVVYANEDQLVQTFTNLIVNAEQALRGTEGPRTLEITTAAVDDGEGVSITFADNGPGIPEEARSRIFEPLFTTKQAGVGTGLGLALCHRIIEGHGGSIELERTDRPGATFTIRLSRDGARSRTAEDEAPHPEQSGAGLRILVIDDEADVGSLIADCLEMDGHTVDVEQSARGALERLKHRHYDVVLSDMRMPELDGVSFYDILKDTNPAQARSLAFITGDTLSRRVSEFLATTDSPYIEKPFMPDDVRELVNRVMSRKNV</sequence>
<dbReference type="Gene3D" id="1.10.287.130">
    <property type="match status" value="1"/>
</dbReference>
<evidence type="ECO:0000259" key="11">
    <source>
        <dbReference type="PROSITE" id="PS50110"/>
    </source>
</evidence>
<dbReference type="InterPro" id="IPR036890">
    <property type="entry name" value="HATPase_C_sf"/>
</dbReference>
<evidence type="ECO:0000256" key="9">
    <source>
        <dbReference type="PROSITE-ProRule" id="PRU00169"/>
    </source>
</evidence>
<evidence type="ECO:0000256" key="3">
    <source>
        <dbReference type="ARBA" id="ARBA00022553"/>
    </source>
</evidence>
<dbReference type="Pfam" id="PF00512">
    <property type="entry name" value="HisKA"/>
    <property type="match status" value="1"/>
</dbReference>
<dbReference type="SUPFAM" id="SSF52172">
    <property type="entry name" value="CheY-like"/>
    <property type="match status" value="1"/>
</dbReference>
<dbReference type="SUPFAM" id="SSF47384">
    <property type="entry name" value="Homodimeric domain of signal transducing histidine kinase"/>
    <property type="match status" value="1"/>
</dbReference>
<evidence type="ECO:0000259" key="10">
    <source>
        <dbReference type="PROSITE" id="PS50109"/>
    </source>
</evidence>
<dbReference type="CDD" id="cd00075">
    <property type="entry name" value="HATPase"/>
    <property type="match status" value="1"/>
</dbReference>
<dbReference type="PROSITE" id="PS50110">
    <property type="entry name" value="RESPONSE_REGULATORY"/>
    <property type="match status" value="1"/>
</dbReference>
<dbReference type="InterPro" id="IPR005467">
    <property type="entry name" value="His_kinase_dom"/>
</dbReference>
<evidence type="ECO:0000256" key="4">
    <source>
        <dbReference type="ARBA" id="ARBA00022679"/>
    </source>
</evidence>
<dbReference type="InterPro" id="IPR003594">
    <property type="entry name" value="HATPase_dom"/>
</dbReference>
<dbReference type="PANTHER" id="PTHR43065">
    <property type="entry name" value="SENSOR HISTIDINE KINASE"/>
    <property type="match status" value="1"/>
</dbReference>
<dbReference type="Pfam" id="PF00989">
    <property type="entry name" value="PAS"/>
    <property type="match status" value="1"/>
</dbReference>
<dbReference type="PROSITE" id="PS50112">
    <property type="entry name" value="PAS"/>
    <property type="match status" value="1"/>
</dbReference>
<dbReference type="PROSITE" id="PS50113">
    <property type="entry name" value="PAC"/>
    <property type="match status" value="1"/>
</dbReference>
<dbReference type="AlphaFoldDB" id="A0AAW5QYC3"/>
<dbReference type="Gene3D" id="3.30.450.20">
    <property type="entry name" value="PAS domain"/>
    <property type="match status" value="3"/>
</dbReference>
<dbReference type="EC" id="2.7.13.3" evidence="2"/>
<dbReference type="GO" id="GO:0000155">
    <property type="term" value="F:phosphorelay sensor kinase activity"/>
    <property type="evidence" value="ECO:0007669"/>
    <property type="project" value="InterPro"/>
</dbReference>
<protein>
    <recommendedName>
        <fullName evidence="2">histidine kinase</fullName>
        <ecNumber evidence="2">2.7.13.3</ecNumber>
    </recommendedName>
</protein>
<evidence type="ECO:0000256" key="8">
    <source>
        <dbReference type="ARBA" id="ARBA00023012"/>
    </source>
</evidence>
<dbReference type="Pfam" id="PF00072">
    <property type="entry name" value="Response_reg"/>
    <property type="match status" value="1"/>
</dbReference>
<feature type="domain" description="Histidine kinase" evidence="10">
    <location>
        <begin position="408"/>
        <end position="621"/>
    </location>
</feature>
<feature type="domain" description="PAC" evidence="13">
    <location>
        <begin position="338"/>
        <end position="388"/>
    </location>
</feature>
<dbReference type="CDD" id="cd00156">
    <property type="entry name" value="REC"/>
    <property type="match status" value="1"/>
</dbReference>
<comment type="catalytic activity">
    <reaction evidence="1">
        <text>ATP + protein L-histidine = ADP + protein N-phospho-L-histidine.</text>
        <dbReference type="EC" id="2.7.13.3"/>
    </reaction>
</comment>
<reference evidence="14 15" key="1">
    <citation type="submission" date="2022-04" db="EMBL/GenBank/DDBJ databases">
        <authorList>
            <person name="Ye Y.-Q."/>
            <person name="Du Z.-J."/>
        </authorList>
    </citation>
    <scope>NUCLEOTIDE SEQUENCE [LARGE SCALE GENOMIC DNA]</scope>
    <source>
        <strain evidence="14 15">A6E488</strain>
    </source>
</reference>
<dbReference type="Gene3D" id="3.40.50.2300">
    <property type="match status" value="1"/>
</dbReference>
<dbReference type="InterPro" id="IPR011006">
    <property type="entry name" value="CheY-like_superfamily"/>
</dbReference>
<keyword evidence="5" id="KW-0547">Nucleotide-binding</keyword>
<dbReference type="CDD" id="cd00082">
    <property type="entry name" value="HisKA"/>
    <property type="match status" value="1"/>
</dbReference>
<evidence type="ECO:0000256" key="6">
    <source>
        <dbReference type="ARBA" id="ARBA00022777"/>
    </source>
</evidence>
<dbReference type="Gene3D" id="3.30.565.10">
    <property type="entry name" value="Histidine kinase-like ATPase, C-terminal domain"/>
    <property type="match status" value="1"/>
</dbReference>
<feature type="domain" description="PAS" evidence="12">
    <location>
        <begin position="266"/>
        <end position="334"/>
    </location>
</feature>
<dbReference type="Pfam" id="PF02518">
    <property type="entry name" value="HATPase_c"/>
    <property type="match status" value="1"/>
</dbReference>
<dbReference type="InterPro" id="IPR004358">
    <property type="entry name" value="Sig_transdc_His_kin-like_C"/>
</dbReference>
<dbReference type="SMART" id="SM00091">
    <property type="entry name" value="PAS"/>
    <property type="match status" value="3"/>
</dbReference>
<dbReference type="Pfam" id="PF12860">
    <property type="entry name" value="PAS_7"/>
    <property type="match status" value="1"/>
</dbReference>
<evidence type="ECO:0000259" key="13">
    <source>
        <dbReference type="PROSITE" id="PS50113"/>
    </source>
</evidence>
<evidence type="ECO:0000256" key="1">
    <source>
        <dbReference type="ARBA" id="ARBA00000085"/>
    </source>
</evidence>
<comment type="caution">
    <text evidence="14">The sequence shown here is derived from an EMBL/GenBank/DDBJ whole genome shotgun (WGS) entry which is preliminary data.</text>
</comment>
<keyword evidence="4" id="KW-0808">Transferase</keyword>
<evidence type="ECO:0000256" key="2">
    <source>
        <dbReference type="ARBA" id="ARBA00012438"/>
    </source>
</evidence>
<dbReference type="InterPro" id="IPR036097">
    <property type="entry name" value="HisK_dim/P_sf"/>
</dbReference>
<keyword evidence="6" id="KW-0418">Kinase</keyword>
<dbReference type="CDD" id="cd00130">
    <property type="entry name" value="PAS"/>
    <property type="match status" value="1"/>
</dbReference>
<dbReference type="InterPro" id="IPR000700">
    <property type="entry name" value="PAS-assoc_C"/>
</dbReference>
<accession>A0AAW5QYC3</accession>
<keyword evidence="7" id="KW-0067">ATP-binding</keyword>